<protein>
    <submittedName>
        <fullName evidence="1">AraC family transcriptional regulator</fullName>
    </submittedName>
</protein>
<proteinExistence type="predicted"/>
<sequence length="37" mass="4506">MVYFFLMKDRASLYAPIENDNSIIVYEERILLSEKFF</sequence>
<evidence type="ECO:0000313" key="2">
    <source>
        <dbReference type="Proteomes" id="UP000032541"/>
    </source>
</evidence>
<dbReference type="EMBL" id="ATMK01000006">
    <property type="protein sequence ID" value="KJJ87479.1"/>
    <property type="molecule type" value="Genomic_DNA"/>
</dbReference>
<name>A0AAP0YN94_PREIN</name>
<evidence type="ECO:0000313" key="1">
    <source>
        <dbReference type="EMBL" id="KJJ87479.1"/>
    </source>
</evidence>
<accession>A0AAP0YN94</accession>
<gene>
    <name evidence="1" type="ORF">M573_106070</name>
</gene>
<reference evidence="1 2" key="1">
    <citation type="journal article" date="2015" name="BMC Genomics">
        <title>Comparative genome analysis of Prevotella intermedia strain isolated from infected root canal reveals features related to pathogenicity and adaptation.</title>
        <authorList>
            <person name="Ruan Y."/>
            <person name="Shen L."/>
            <person name="Zou Y."/>
            <person name="Qi Z."/>
            <person name="Yin J."/>
            <person name="Jiang J."/>
            <person name="Guo L."/>
            <person name="He L."/>
            <person name="Chen Z."/>
            <person name="Tang Z."/>
            <person name="Qin S."/>
        </authorList>
    </citation>
    <scope>NUCLEOTIDE SEQUENCE [LARGE SCALE GENOMIC DNA]</scope>
    <source>
        <strain evidence="1 2">ZT</strain>
    </source>
</reference>
<organism evidence="1 2">
    <name type="scientific">Prevotella intermedia ZT</name>
    <dbReference type="NCBI Taxonomy" id="1347790"/>
    <lineage>
        <taxon>Bacteria</taxon>
        <taxon>Pseudomonadati</taxon>
        <taxon>Bacteroidota</taxon>
        <taxon>Bacteroidia</taxon>
        <taxon>Bacteroidales</taxon>
        <taxon>Prevotellaceae</taxon>
        <taxon>Prevotella</taxon>
    </lineage>
</organism>
<dbReference type="AlphaFoldDB" id="A0AAP0YN94"/>
<dbReference type="Proteomes" id="UP000032541">
    <property type="component" value="Unassembled WGS sequence"/>
</dbReference>
<comment type="caution">
    <text evidence="1">The sequence shown here is derived from an EMBL/GenBank/DDBJ whole genome shotgun (WGS) entry which is preliminary data.</text>
</comment>